<feature type="chain" id="PRO_5038689166" description="DUF4214 domain-containing protein" evidence="2">
    <location>
        <begin position="38"/>
        <end position="551"/>
    </location>
</feature>
<protein>
    <recommendedName>
        <fullName evidence="3">DUF4214 domain-containing protein</fullName>
    </recommendedName>
</protein>
<organism evidence="4 5">
    <name type="scientific">Subtercola lobariae</name>
    <dbReference type="NCBI Taxonomy" id="1588641"/>
    <lineage>
        <taxon>Bacteria</taxon>
        <taxon>Bacillati</taxon>
        <taxon>Actinomycetota</taxon>
        <taxon>Actinomycetes</taxon>
        <taxon>Micrococcales</taxon>
        <taxon>Microbacteriaceae</taxon>
        <taxon>Subtercola</taxon>
    </lineage>
</organism>
<evidence type="ECO:0000313" key="4">
    <source>
        <dbReference type="EMBL" id="GGF11461.1"/>
    </source>
</evidence>
<proteinExistence type="predicted"/>
<dbReference type="Gene3D" id="1.10.3130.20">
    <property type="entry name" value="Phycobilisome linker domain"/>
    <property type="match status" value="1"/>
</dbReference>
<keyword evidence="2" id="KW-0732">Signal</keyword>
<name>A0A917AYY8_9MICO</name>
<feature type="domain" description="DUF4214" evidence="3">
    <location>
        <begin position="328"/>
        <end position="391"/>
    </location>
</feature>
<dbReference type="Pfam" id="PF13946">
    <property type="entry name" value="DUF4214"/>
    <property type="match status" value="2"/>
</dbReference>
<dbReference type="InterPro" id="IPR038255">
    <property type="entry name" value="PBS_linker_sf"/>
</dbReference>
<accession>A0A917AYY8</accession>
<reference evidence="4 5" key="1">
    <citation type="journal article" date="2014" name="Int. J. Syst. Evol. Microbiol.">
        <title>Complete genome sequence of Corynebacterium casei LMG S-19264T (=DSM 44701T), isolated from a smear-ripened cheese.</title>
        <authorList>
            <consortium name="US DOE Joint Genome Institute (JGI-PGF)"/>
            <person name="Walter F."/>
            <person name="Albersmeier A."/>
            <person name="Kalinowski J."/>
            <person name="Ruckert C."/>
        </authorList>
    </citation>
    <scope>NUCLEOTIDE SEQUENCE [LARGE SCALE GENOMIC DNA]</scope>
    <source>
        <strain evidence="4 5">CGMCC 1.12976</strain>
    </source>
</reference>
<feature type="compositionally biased region" description="Pro residues" evidence="1">
    <location>
        <begin position="487"/>
        <end position="530"/>
    </location>
</feature>
<evidence type="ECO:0000313" key="5">
    <source>
        <dbReference type="Proteomes" id="UP000598775"/>
    </source>
</evidence>
<evidence type="ECO:0000256" key="2">
    <source>
        <dbReference type="SAM" id="SignalP"/>
    </source>
</evidence>
<dbReference type="Proteomes" id="UP000598775">
    <property type="component" value="Unassembled WGS sequence"/>
</dbReference>
<feature type="compositionally biased region" description="Pro residues" evidence="1">
    <location>
        <begin position="467"/>
        <end position="479"/>
    </location>
</feature>
<dbReference type="PRINTS" id="PR01217">
    <property type="entry name" value="PRICHEXTENSN"/>
</dbReference>
<evidence type="ECO:0000256" key="1">
    <source>
        <dbReference type="SAM" id="MobiDB-lite"/>
    </source>
</evidence>
<comment type="caution">
    <text evidence="4">The sequence shown here is derived from an EMBL/GenBank/DDBJ whole genome shotgun (WGS) entry which is preliminary data.</text>
</comment>
<dbReference type="EMBL" id="BMGP01000001">
    <property type="protein sequence ID" value="GGF11461.1"/>
    <property type="molecule type" value="Genomic_DNA"/>
</dbReference>
<keyword evidence="5" id="KW-1185">Reference proteome</keyword>
<dbReference type="AlphaFoldDB" id="A0A917AYY8"/>
<evidence type="ECO:0000259" key="3">
    <source>
        <dbReference type="Pfam" id="PF13946"/>
    </source>
</evidence>
<feature type="signal peptide" evidence="2">
    <location>
        <begin position="1"/>
        <end position="37"/>
    </location>
</feature>
<sequence length="551" mass="57410">MKRTVIAALTALVVAASAVTGFGATLSAASASSAVSAATTSSAASEVSASALTAVSPVTGDPQQLAKVIVAAHNAGNFSTDPTSIYDREVAPVASGQVISGCAVDVRILQVIVLTLNRFGSLRVSDLERPCIGSSLNCGPPTYSVHCLNPGEAIDFANVGGVGLDGNNTQTRNLLSYLDFFVPPGTNAGQQECRSNNPLPLNNINQFSDTCNHQHLDFRNTNAPLSASALATILPSLSQASAYVTLLYNDYLNRVPSSDEVRGWAVQLANGSPRSSVSDGFVNSDEYRLIRITNAYRTVLGRSPDAPGEQNWLDGMHKGLLTTDDVDKSFYASDEYYAQHGGTDLGFVTSLYQTLLHRSAGSSEYAFWTNLVAQYGRTWVITQFWSSTETISERISLMYQKYLGRVPDPGGLQHWVGLALQIGDSGLRSALTSSDEYWAIAQAGAGSRASISPQAVAQTAPQLAPAPVAPTPIAPPPAAPTSTTPTPVTPTPVTPTPSPVTPSPLASPPTPKPTSTPSPTPSTATPPPAAPASVAPTPSVPPKSTPSAAPK</sequence>
<feature type="region of interest" description="Disordered" evidence="1">
    <location>
        <begin position="466"/>
        <end position="551"/>
    </location>
</feature>
<dbReference type="RefSeq" id="WP_188672204.1">
    <property type="nucleotide sequence ID" value="NZ_BMGP01000001.1"/>
</dbReference>
<gene>
    <name evidence="4" type="ORF">GCM10011399_01640</name>
</gene>
<dbReference type="InterPro" id="IPR025282">
    <property type="entry name" value="DUF4214"/>
</dbReference>
<feature type="domain" description="DUF4214" evidence="3">
    <location>
        <begin position="240"/>
        <end position="287"/>
    </location>
</feature>